<sequence length="136" mass="15629">MSYQDRPPLLRASATRALTFAEVMETLEVLLVHAAHHRCPYWVVDRRSGPNEEPAELHSWMQEDYFPRVRAVLGQPPQVAFVVTPAELARLQEHRATALQDWHTPVVHFGWFTQLPAAVAWLQVQRMPRPPNGSFN</sequence>
<gene>
    <name evidence="1" type="ORF">HW556_16095</name>
</gene>
<organism evidence="1 2">
    <name type="scientific">Hymenobacter terrestris</name>
    <dbReference type="NCBI Taxonomy" id="2748310"/>
    <lineage>
        <taxon>Bacteria</taxon>
        <taxon>Pseudomonadati</taxon>
        <taxon>Bacteroidota</taxon>
        <taxon>Cytophagia</taxon>
        <taxon>Cytophagales</taxon>
        <taxon>Hymenobacteraceae</taxon>
        <taxon>Hymenobacter</taxon>
    </lineage>
</organism>
<keyword evidence="2" id="KW-1185">Reference proteome</keyword>
<reference evidence="1 2" key="1">
    <citation type="submission" date="2020-05" db="EMBL/GenBank/DDBJ databases">
        <title>Hymenobacter terrestris sp. nov. and Hymenobacter lapidiphilus sp. nov., isolated from regoliths in Antarctica.</title>
        <authorList>
            <person name="Sedlacek I."/>
            <person name="Pantucek R."/>
            <person name="Zeman M."/>
            <person name="Holochova P."/>
            <person name="Kralova S."/>
            <person name="Stankova E."/>
            <person name="Sedo O."/>
            <person name="Micenkova L."/>
            <person name="Svec P."/>
            <person name="Gupta V."/>
            <person name="Sood U."/>
            <person name="Korpole U.S."/>
            <person name="Lal R."/>
        </authorList>
    </citation>
    <scope>NUCLEOTIDE SEQUENCE [LARGE SCALE GENOMIC DNA]</scope>
    <source>
        <strain evidence="1 2">P5252</strain>
    </source>
</reference>
<dbReference type="RefSeq" id="WP_176901140.1">
    <property type="nucleotide sequence ID" value="NZ_JABKAV010000073.1"/>
</dbReference>
<proteinExistence type="predicted"/>
<dbReference type="EMBL" id="JABKAV010000073">
    <property type="protein sequence ID" value="NVO86409.1"/>
    <property type="molecule type" value="Genomic_DNA"/>
</dbReference>
<evidence type="ECO:0000313" key="2">
    <source>
        <dbReference type="Proteomes" id="UP000626554"/>
    </source>
</evidence>
<protein>
    <recommendedName>
        <fullName evidence="3">STAS/SEC14 domain-containing protein</fullName>
    </recommendedName>
</protein>
<name>A0ABX2Q768_9BACT</name>
<evidence type="ECO:0008006" key="3">
    <source>
        <dbReference type="Google" id="ProtNLM"/>
    </source>
</evidence>
<accession>A0ABX2Q768</accession>
<comment type="caution">
    <text evidence="1">The sequence shown here is derived from an EMBL/GenBank/DDBJ whole genome shotgun (WGS) entry which is preliminary data.</text>
</comment>
<dbReference type="Proteomes" id="UP000626554">
    <property type="component" value="Unassembled WGS sequence"/>
</dbReference>
<evidence type="ECO:0000313" key="1">
    <source>
        <dbReference type="EMBL" id="NVO86409.1"/>
    </source>
</evidence>